<dbReference type="RefSeq" id="WP_036972137.1">
    <property type="nucleotide sequence ID" value="NZ_CP032091.1"/>
</dbReference>
<dbReference type="GO" id="GO:0022900">
    <property type="term" value="P:electron transport chain"/>
    <property type="evidence" value="ECO:0007669"/>
    <property type="project" value="InterPro"/>
</dbReference>
<sequence length="129" mass="14576">MKTLFVCFLTFFSLSSMADAPLDLEANMKNMGLAYKNSVRATDLDSFNTAIDEFIHLLEKAKKADFKQHESESLEGLDKVIQQAKSAKQLAEVQGLEAAKAPLKSIDQLRKKYHELHEPPGFWELLFGK</sequence>
<keyword evidence="6" id="KW-1185">Reference proteome</keyword>
<dbReference type="EMBL" id="FPAZ01000004">
    <property type="protein sequence ID" value="SFT53405.1"/>
    <property type="molecule type" value="Genomic_DNA"/>
</dbReference>
<dbReference type="SUPFAM" id="SSF47175">
    <property type="entry name" value="Cytochromes"/>
    <property type="match status" value="1"/>
</dbReference>
<evidence type="ECO:0000313" key="5">
    <source>
        <dbReference type="EMBL" id="SFT53405.1"/>
    </source>
</evidence>
<evidence type="ECO:0000313" key="7">
    <source>
        <dbReference type="Proteomes" id="UP000264605"/>
    </source>
</evidence>
<feature type="chain" id="PRO_5042275278" evidence="3">
    <location>
        <begin position="19"/>
        <end position="129"/>
    </location>
</feature>
<dbReference type="Proteomes" id="UP000264605">
    <property type="component" value="Plasmid unnamed1"/>
</dbReference>
<dbReference type="AlphaFoldDB" id="A0AAD0WDZ3"/>
<dbReference type="GO" id="GO:0020037">
    <property type="term" value="F:heme binding"/>
    <property type="evidence" value="ECO:0007669"/>
    <property type="project" value="InterPro"/>
</dbReference>
<protein>
    <submittedName>
        <fullName evidence="5">Soluble cytochrome b562</fullName>
    </submittedName>
</protein>
<proteinExistence type="inferred from homology"/>
<gene>
    <name evidence="4" type="ORF">D0907_16475</name>
    <name evidence="5" type="ORF">SAMN04487854_104131</name>
</gene>
<dbReference type="GO" id="GO:0042597">
    <property type="term" value="C:periplasmic space"/>
    <property type="evidence" value="ECO:0007669"/>
    <property type="project" value="InterPro"/>
</dbReference>
<dbReference type="KEGG" id="pdj:D0907_16475"/>
<evidence type="ECO:0000256" key="1">
    <source>
        <dbReference type="ARBA" id="ARBA00005523"/>
    </source>
</evidence>
<comment type="similarity">
    <text evidence="1">Belongs to the cytochrome b562 family.</text>
</comment>
<dbReference type="InterPro" id="IPR009155">
    <property type="entry name" value="Cyt_b562"/>
</dbReference>
<evidence type="ECO:0000256" key="2">
    <source>
        <dbReference type="ARBA" id="ARBA00022729"/>
    </source>
</evidence>
<dbReference type="Pfam" id="PF07361">
    <property type="entry name" value="Cytochrom_B562"/>
    <property type="match status" value="1"/>
</dbReference>
<dbReference type="EMBL" id="CP032091">
    <property type="protein sequence ID" value="AXV66925.1"/>
    <property type="molecule type" value="Genomic_DNA"/>
</dbReference>
<organism evidence="4 7">
    <name type="scientific">Pseudoalteromonas lipolytica</name>
    <dbReference type="NCBI Taxonomy" id="570156"/>
    <lineage>
        <taxon>Bacteria</taxon>
        <taxon>Pseudomonadati</taxon>
        <taxon>Pseudomonadota</taxon>
        <taxon>Gammaproteobacteria</taxon>
        <taxon>Alteromonadales</taxon>
        <taxon>Pseudoalteromonadaceae</taxon>
        <taxon>Pseudoalteromonas</taxon>
    </lineage>
</organism>
<feature type="signal peptide" evidence="3">
    <location>
        <begin position="1"/>
        <end position="18"/>
    </location>
</feature>
<dbReference type="InterPro" id="IPR010980">
    <property type="entry name" value="Cyt_c/b562"/>
</dbReference>
<dbReference type="GeneID" id="99507077"/>
<dbReference type="GO" id="GO:0009055">
    <property type="term" value="F:electron transfer activity"/>
    <property type="evidence" value="ECO:0007669"/>
    <property type="project" value="InterPro"/>
</dbReference>
<dbReference type="Proteomes" id="UP000183805">
    <property type="component" value="Unassembled WGS sequence"/>
</dbReference>
<evidence type="ECO:0000313" key="4">
    <source>
        <dbReference type="EMBL" id="AXV66925.1"/>
    </source>
</evidence>
<dbReference type="Gene3D" id="1.20.120.10">
    <property type="entry name" value="Cytochrome c/b562"/>
    <property type="match status" value="1"/>
</dbReference>
<dbReference type="GO" id="GO:0005506">
    <property type="term" value="F:iron ion binding"/>
    <property type="evidence" value="ECO:0007669"/>
    <property type="project" value="InterPro"/>
</dbReference>
<evidence type="ECO:0000313" key="6">
    <source>
        <dbReference type="Proteomes" id="UP000183805"/>
    </source>
</evidence>
<reference evidence="5 6" key="1">
    <citation type="submission" date="2016-10" db="EMBL/GenBank/DDBJ databases">
        <authorList>
            <person name="Varghese N."/>
            <person name="Submissions S."/>
        </authorList>
    </citation>
    <scope>NUCLEOTIDE SEQUENCE [LARGE SCALE GENOMIC DNA]</scope>
    <source>
        <strain evidence="5 6">CGMCC 1.8499</strain>
    </source>
</reference>
<keyword evidence="2 3" id="KW-0732">Signal</keyword>
<accession>A0AAD0WDZ3</accession>
<evidence type="ECO:0000256" key="3">
    <source>
        <dbReference type="SAM" id="SignalP"/>
    </source>
</evidence>
<keyword evidence="4" id="KW-0614">Plasmid</keyword>
<reference evidence="4 7" key="2">
    <citation type="submission" date="2018-08" db="EMBL/GenBank/DDBJ databases">
        <title>Draft genome sequence of Pseudoalteromonas donghaensis HJ51.</title>
        <authorList>
            <person name="Oh J."/>
            <person name="Roh D."/>
        </authorList>
    </citation>
    <scope>NUCLEOTIDE SEQUENCE [LARGE SCALE GENOMIC DNA]</scope>
    <source>
        <strain evidence="4 7">HJ51</strain>
        <plasmid evidence="4 7">unnamed1</plasmid>
    </source>
</reference>
<name>A0AAD0WDZ3_9GAMM</name>
<geneLocation type="plasmid" evidence="4 7">
    <name>unnamed1</name>
</geneLocation>